<dbReference type="RefSeq" id="WP_012175204.1">
    <property type="nucleotide sequence ID" value="NC_009943.1"/>
</dbReference>
<sequence>MYTYRNMTLEERTQILARRKERGFPWHAPPHYSGEINIYLISAACFEHYHIMATPNRLTEFSEALIGGMESDLKLHSVAWVVQPNHYHVLVKTDLDTLRPWLGRLHNGKSTQWNREDKMPGRKVWHRFTDRRIRSERHFYATLNYIHANPVKHGYVEESSDWPWSSLHDYLTVYGRDTLVQWWNRYPIKDYGTGWDD</sequence>
<dbReference type="STRING" id="96561.Dole_1784"/>
<dbReference type="GO" id="GO:0004803">
    <property type="term" value="F:transposase activity"/>
    <property type="evidence" value="ECO:0007669"/>
    <property type="project" value="InterPro"/>
</dbReference>
<organism evidence="2 3">
    <name type="scientific">Desulfosudis oleivorans (strain DSM 6200 / JCM 39069 / Hxd3)</name>
    <name type="common">Desulfococcus oleovorans</name>
    <dbReference type="NCBI Taxonomy" id="96561"/>
    <lineage>
        <taxon>Bacteria</taxon>
        <taxon>Pseudomonadati</taxon>
        <taxon>Thermodesulfobacteriota</taxon>
        <taxon>Desulfobacteria</taxon>
        <taxon>Desulfobacterales</taxon>
        <taxon>Desulfosudaceae</taxon>
        <taxon>Desulfosudis</taxon>
    </lineage>
</organism>
<dbReference type="SMART" id="SM01321">
    <property type="entry name" value="Y1_Tnp"/>
    <property type="match status" value="1"/>
</dbReference>
<dbReference type="InterPro" id="IPR052715">
    <property type="entry name" value="RAYT_transposase"/>
</dbReference>
<dbReference type="GO" id="GO:0043565">
    <property type="term" value="F:sequence-specific DNA binding"/>
    <property type="evidence" value="ECO:0007669"/>
    <property type="project" value="TreeGrafter"/>
</dbReference>
<dbReference type="PANTHER" id="PTHR36966">
    <property type="entry name" value="REP-ASSOCIATED TYROSINE TRANSPOSASE"/>
    <property type="match status" value="1"/>
</dbReference>
<dbReference type="OrthoDB" id="9800147at2"/>
<name>A9A0W3_DESOH</name>
<reference evidence="2 3" key="1">
    <citation type="submission" date="2007-10" db="EMBL/GenBank/DDBJ databases">
        <title>Complete sequence of Desulfococcus oleovorans Hxd3.</title>
        <authorList>
            <consortium name="US DOE Joint Genome Institute"/>
            <person name="Copeland A."/>
            <person name="Lucas S."/>
            <person name="Lapidus A."/>
            <person name="Barry K."/>
            <person name="Glavina del Rio T."/>
            <person name="Dalin E."/>
            <person name="Tice H."/>
            <person name="Pitluck S."/>
            <person name="Kiss H."/>
            <person name="Brettin T."/>
            <person name="Bruce D."/>
            <person name="Detter J.C."/>
            <person name="Han C."/>
            <person name="Schmutz J."/>
            <person name="Larimer F."/>
            <person name="Land M."/>
            <person name="Hauser L."/>
            <person name="Kyrpides N."/>
            <person name="Kim E."/>
            <person name="Wawrik B."/>
            <person name="Richardson P."/>
        </authorList>
    </citation>
    <scope>NUCLEOTIDE SEQUENCE [LARGE SCALE GENOMIC DNA]</scope>
    <source>
        <strain evidence="3">DSM 6200 / JCM 39069 / Hxd3</strain>
    </source>
</reference>
<accession>A9A0W3</accession>
<evidence type="ECO:0000313" key="3">
    <source>
        <dbReference type="Proteomes" id="UP000008561"/>
    </source>
</evidence>
<proteinExistence type="predicted"/>
<evidence type="ECO:0000313" key="2">
    <source>
        <dbReference type="EMBL" id="ABW67588.1"/>
    </source>
</evidence>
<dbReference type="eggNOG" id="COG1943">
    <property type="taxonomic scope" value="Bacteria"/>
</dbReference>
<dbReference type="GO" id="GO:0006313">
    <property type="term" value="P:DNA transposition"/>
    <property type="evidence" value="ECO:0007669"/>
    <property type="project" value="InterPro"/>
</dbReference>
<dbReference type="NCBIfam" id="NF047646">
    <property type="entry name" value="REP_Tyr_transpos"/>
    <property type="match status" value="1"/>
</dbReference>
<dbReference type="HOGENOM" id="CLU_119429_0_0_7"/>
<dbReference type="EMBL" id="CP000859">
    <property type="protein sequence ID" value="ABW67588.1"/>
    <property type="molecule type" value="Genomic_DNA"/>
</dbReference>
<dbReference type="KEGG" id="dol:Dole_1784"/>
<dbReference type="Gene3D" id="3.30.70.1290">
    <property type="entry name" value="Transposase IS200-like"/>
    <property type="match status" value="1"/>
</dbReference>
<dbReference type="InterPro" id="IPR036515">
    <property type="entry name" value="Transposase_17_sf"/>
</dbReference>
<gene>
    <name evidence="2" type="ordered locus">Dole_1784</name>
</gene>
<dbReference type="SUPFAM" id="SSF143422">
    <property type="entry name" value="Transposase IS200-like"/>
    <property type="match status" value="1"/>
</dbReference>
<dbReference type="Proteomes" id="UP000008561">
    <property type="component" value="Chromosome"/>
</dbReference>
<feature type="domain" description="Transposase IS200-like" evidence="1">
    <location>
        <begin position="45"/>
        <end position="149"/>
    </location>
</feature>
<dbReference type="InterPro" id="IPR002686">
    <property type="entry name" value="Transposase_17"/>
</dbReference>
<dbReference type="AlphaFoldDB" id="A9A0W3"/>
<evidence type="ECO:0000259" key="1">
    <source>
        <dbReference type="SMART" id="SM01321"/>
    </source>
</evidence>
<protein>
    <recommendedName>
        <fullName evidence="1">Transposase IS200-like domain-containing protein</fullName>
    </recommendedName>
</protein>
<keyword evidence="3" id="KW-1185">Reference proteome</keyword>
<dbReference type="PANTHER" id="PTHR36966:SF1">
    <property type="entry name" value="REP-ASSOCIATED TYROSINE TRANSPOSASE"/>
    <property type="match status" value="1"/>
</dbReference>